<keyword evidence="1" id="KW-0812">Transmembrane</keyword>
<feature type="transmembrane region" description="Helical" evidence="1">
    <location>
        <begin position="101"/>
        <end position="118"/>
    </location>
</feature>
<reference evidence="3" key="1">
    <citation type="journal article" date="2019" name="Int. J. Syst. Evol. Microbiol.">
        <title>The Global Catalogue of Microorganisms (GCM) 10K type strain sequencing project: providing services to taxonomists for standard genome sequencing and annotation.</title>
        <authorList>
            <consortium name="The Broad Institute Genomics Platform"/>
            <consortium name="The Broad Institute Genome Sequencing Center for Infectious Disease"/>
            <person name="Wu L."/>
            <person name="Ma J."/>
        </authorList>
    </citation>
    <scope>NUCLEOTIDE SEQUENCE [LARGE SCALE GENOMIC DNA]</scope>
    <source>
        <strain evidence="3">JCM 17460</strain>
    </source>
</reference>
<sequence>MTSVHLLHRATDDAGPRIIEEPAVRFGLGGFALFVTAGLVTALDLPSAIGTAVVLGVTAAAALPLDRGPACGLGLAGWAVAEGFAVHAYGELRLAPTDLGLLAGFVLASLAAALLGGAERRLS</sequence>
<comment type="caution">
    <text evidence="2">The sequence shown here is derived from an EMBL/GenBank/DDBJ whole genome shotgun (WGS) entry which is preliminary data.</text>
</comment>
<organism evidence="2 3">
    <name type="scientific">Nocardioides daeguensis</name>
    <dbReference type="NCBI Taxonomy" id="908359"/>
    <lineage>
        <taxon>Bacteria</taxon>
        <taxon>Bacillati</taxon>
        <taxon>Actinomycetota</taxon>
        <taxon>Actinomycetes</taxon>
        <taxon>Propionibacteriales</taxon>
        <taxon>Nocardioidaceae</taxon>
        <taxon>Nocardioides</taxon>
    </lineage>
</organism>
<keyword evidence="1" id="KW-0472">Membrane</keyword>
<dbReference type="Proteomes" id="UP001500301">
    <property type="component" value="Unassembled WGS sequence"/>
</dbReference>
<evidence type="ECO:0000256" key="1">
    <source>
        <dbReference type="SAM" id="Phobius"/>
    </source>
</evidence>
<evidence type="ECO:0008006" key="4">
    <source>
        <dbReference type="Google" id="ProtNLM"/>
    </source>
</evidence>
<dbReference type="RefSeq" id="WP_218234773.1">
    <property type="nucleotide sequence ID" value="NZ_BAABBB010000026.1"/>
</dbReference>
<evidence type="ECO:0000313" key="2">
    <source>
        <dbReference type="EMBL" id="GAA3549755.1"/>
    </source>
</evidence>
<feature type="transmembrane region" description="Helical" evidence="1">
    <location>
        <begin position="48"/>
        <end position="65"/>
    </location>
</feature>
<feature type="transmembrane region" description="Helical" evidence="1">
    <location>
        <begin position="72"/>
        <end position="89"/>
    </location>
</feature>
<accession>A0ABP6WEV8</accession>
<name>A0ABP6WEV8_9ACTN</name>
<feature type="transmembrane region" description="Helical" evidence="1">
    <location>
        <begin position="23"/>
        <end position="42"/>
    </location>
</feature>
<keyword evidence="3" id="KW-1185">Reference proteome</keyword>
<dbReference type="EMBL" id="BAABBB010000026">
    <property type="protein sequence ID" value="GAA3549755.1"/>
    <property type="molecule type" value="Genomic_DNA"/>
</dbReference>
<keyword evidence="1" id="KW-1133">Transmembrane helix</keyword>
<evidence type="ECO:0000313" key="3">
    <source>
        <dbReference type="Proteomes" id="UP001500301"/>
    </source>
</evidence>
<gene>
    <name evidence="2" type="ORF">GCM10022263_40910</name>
</gene>
<proteinExistence type="predicted"/>
<protein>
    <recommendedName>
        <fullName evidence="4">SPW repeat-containing protein</fullName>
    </recommendedName>
</protein>